<evidence type="ECO:0000256" key="16">
    <source>
        <dbReference type="RuleBase" id="RU365020"/>
    </source>
</evidence>
<comment type="pathway">
    <text evidence="2 16">Glycan metabolism; bacterial cellulose biosynthesis.</text>
</comment>
<name>A0A0C4WJZ5_9GAMM</name>
<feature type="domain" description="PilZ" evidence="19">
    <location>
        <begin position="559"/>
        <end position="655"/>
    </location>
</feature>
<evidence type="ECO:0000256" key="9">
    <source>
        <dbReference type="ARBA" id="ARBA00022676"/>
    </source>
</evidence>
<dbReference type="HOGENOM" id="CLU_003556_2_2_6"/>
<dbReference type="PANTHER" id="PTHR43867:SF2">
    <property type="entry name" value="CELLULOSE SYNTHASE CATALYTIC SUBUNIT A [UDP-FORMING]"/>
    <property type="match status" value="1"/>
</dbReference>
<feature type="transmembrane region" description="Helical" evidence="16">
    <location>
        <begin position="385"/>
        <end position="403"/>
    </location>
</feature>
<evidence type="ECO:0000256" key="2">
    <source>
        <dbReference type="ARBA" id="ARBA00005186"/>
    </source>
</evidence>
<feature type="transmembrane region" description="Helical" evidence="16">
    <location>
        <begin position="409"/>
        <end position="430"/>
    </location>
</feature>
<evidence type="ECO:0000256" key="15">
    <source>
        <dbReference type="ARBA" id="ARBA00048682"/>
    </source>
</evidence>
<gene>
    <name evidence="20" type="primary">bcsAB</name>
    <name evidence="20" type="ORF">Achr_35870</name>
</gene>
<keyword evidence="11 16" id="KW-0812">Transmembrane</keyword>
<dbReference type="KEGG" id="acx:Achr_35870"/>
<keyword evidence="8 16" id="KW-0973">c-di-GMP</keyword>
<keyword evidence="6 16" id="KW-1003">Cell membrane</keyword>
<dbReference type="Pfam" id="PF00535">
    <property type="entry name" value="Glycos_transf_2"/>
    <property type="match status" value="1"/>
</dbReference>
<evidence type="ECO:0000256" key="14">
    <source>
        <dbReference type="ARBA" id="ARBA00023136"/>
    </source>
</evidence>
<dbReference type="SUPFAM" id="SSF53448">
    <property type="entry name" value="Nucleotide-diphospho-sugar transferases"/>
    <property type="match status" value="1"/>
</dbReference>
<keyword evidence="13 16" id="KW-1133">Transmembrane helix</keyword>
<feature type="transmembrane region" description="Helical" evidence="16">
    <location>
        <begin position="12"/>
        <end position="30"/>
    </location>
</feature>
<dbReference type="PRINTS" id="PR01439">
    <property type="entry name" value="CELLSNTHASEA"/>
</dbReference>
<feature type="transmembrane region" description="Helical" evidence="16">
    <location>
        <begin position="60"/>
        <end position="79"/>
    </location>
</feature>
<keyword evidence="21" id="KW-1185">Reference proteome</keyword>
<dbReference type="InterPro" id="IPR001173">
    <property type="entry name" value="Glyco_trans_2-like"/>
</dbReference>
<dbReference type="Proteomes" id="UP000068210">
    <property type="component" value="Chromosome"/>
</dbReference>
<dbReference type="GO" id="GO:0006011">
    <property type="term" value="P:UDP-alpha-D-glucose metabolic process"/>
    <property type="evidence" value="ECO:0007669"/>
    <property type="project" value="InterPro"/>
</dbReference>
<comment type="function">
    <text evidence="16">Catalytic subunit of cellulose synthase. It polymerizes uridine 5'-diphosphate glucose to cellulose.</text>
</comment>
<dbReference type="InterPro" id="IPR029044">
    <property type="entry name" value="Nucleotide-diphossugar_trans"/>
</dbReference>
<keyword evidence="9 16" id="KW-0328">Glycosyltransferase</keyword>
<feature type="compositionally biased region" description="Low complexity" evidence="17">
    <location>
        <begin position="701"/>
        <end position="714"/>
    </location>
</feature>
<dbReference type="EMBL" id="CP010415">
    <property type="protein sequence ID" value="AJE22983.1"/>
    <property type="molecule type" value="Genomic_DNA"/>
</dbReference>
<keyword evidence="14 16" id="KW-0472">Membrane</keyword>
<dbReference type="Gene3D" id="2.60.120.260">
    <property type="entry name" value="Galactose-binding domain-like"/>
    <property type="match status" value="2"/>
</dbReference>
<dbReference type="PANTHER" id="PTHR43867">
    <property type="entry name" value="CELLULOSE SYNTHASE CATALYTIC SUBUNIT A [UDP-FORMING]"/>
    <property type="match status" value="1"/>
</dbReference>
<evidence type="ECO:0000313" key="21">
    <source>
        <dbReference type="Proteomes" id="UP000068210"/>
    </source>
</evidence>
<dbReference type="NCBIfam" id="TIGR03030">
    <property type="entry name" value="CelA"/>
    <property type="match status" value="1"/>
</dbReference>
<feature type="transmembrane region" description="Helical" evidence="16">
    <location>
        <begin position="36"/>
        <end position="53"/>
    </location>
</feature>
<evidence type="ECO:0000256" key="13">
    <source>
        <dbReference type="ARBA" id="ARBA00022989"/>
    </source>
</evidence>
<dbReference type="InterPro" id="IPR009875">
    <property type="entry name" value="PilZ_domain"/>
</dbReference>
<dbReference type="GO" id="GO:0016760">
    <property type="term" value="F:cellulose synthase (UDP-forming) activity"/>
    <property type="evidence" value="ECO:0007669"/>
    <property type="project" value="UniProtKB-EC"/>
</dbReference>
<dbReference type="Pfam" id="PF07238">
    <property type="entry name" value="PilZ"/>
    <property type="match status" value="1"/>
</dbReference>
<evidence type="ECO:0000259" key="18">
    <source>
        <dbReference type="Pfam" id="PF00535"/>
    </source>
</evidence>
<evidence type="ECO:0000256" key="5">
    <source>
        <dbReference type="ARBA" id="ARBA00018714"/>
    </source>
</evidence>
<dbReference type="UniPathway" id="UPA00694"/>
<evidence type="ECO:0000256" key="12">
    <source>
        <dbReference type="ARBA" id="ARBA00022916"/>
    </source>
</evidence>
<keyword evidence="7 16" id="KW-0997">Cell inner membrane</keyword>
<protein>
    <recommendedName>
        <fullName evidence="5 16">Cellulose synthase catalytic subunit [UDP-forming]</fullName>
        <ecNumber evidence="4 16">2.4.1.12</ecNumber>
    </recommendedName>
</protein>
<dbReference type="CDD" id="cd06421">
    <property type="entry name" value="CESA_CelA_like"/>
    <property type="match status" value="1"/>
</dbReference>
<comment type="similarity">
    <text evidence="3">Belongs to the glycosyltransferase 2 family.</text>
</comment>
<feature type="transmembrane region" description="Helical" evidence="16">
    <location>
        <begin position="94"/>
        <end position="115"/>
    </location>
</feature>
<feature type="transmembrane region" description="Helical" evidence="16">
    <location>
        <begin position="534"/>
        <end position="555"/>
    </location>
</feature>
<comment type="subcellular location">
    <subcellularLocation>
        <location evidence="1">Cell inner membrane</location>
        <topology evidence="1">Multi-pass membrane protein</topology>
    </subcellularLocation>
</comment>
<dbReference type="GO" id="GO:0030244">
    <property type="term" value="P:cellulose biosynthetic process"/>
    <property type="evidence" value="ECO:0007669"/>
    <property type="project" value="UniProtKB-KW"/>
</dbReference>
<evidence type="ECO:0000313" key="20">
    <source>
        <dbReference type="EMBL" id="AJE22983.1"/>
    </source>
</evidence>
<dbReference type="SUPFAM" id="SSF141371">
    <property type="entry name" value="PilZ domain-like"/>
    <property type="match status" value="1"/>
</dbReference>
<evidence type="ECO:0000256" key="11">
    <source>
        <dbReference type="ARBA" id="ARBA00022692"/>
    </source>
</evidence>
<evidence type="ECO:0000259" key="19">
    <source>
        <dbReference type="Pfam" id="PF07238"/>
    </source>
</evidence>
<evidence type="ECO:0000256" key="7">
    <source>
        <dbReference type="ARBA" id="ARBA00022519"/>
    </source>
</evidence>
<evidence type="ECO:0000256" key="4">
    <source>
        <dbReference type="ARBA" id="ARBA00012539"/>
    </source>
</evidence>
<dbReference type="GO" id="GO:0005886">
    <property type="term" value="C:plasma membrane"/>
    <property type="evidence" value="ECO:0007669"/>
    <property type="project" value="UniProtKB-SubCell"/>
</dbReference>
<dbReference type="InterPro" id="IPR018513">
    <property type="entry name" value="Cell_synthase_bac"/>
</dbReference>
<comment type="catalytic activity">
    <reaction evidence="15 16">
        <text>[(1-&gt;4)-beta-D-glucosyl](n) + UDP-alpha-D-glucose = [(1-&gt;4)-beta-D-glucosyl](n+1) + UDP + H(+)</text>
        <dbReference type="Rhea" id="RHEA:19929"/>
        <dbReference type="Rhea" id="RHEA-COMP:10033"/>
        <dbReference type="Rhea" id="RHEA-COMP:10034"/>
        <dbReference type="ChEBI" id="CHEBI:15378"/>
        <dbReference type="ChEBI" id="CHEBI:18246"/>
        <dbReference type="ChEBI" id="CHEBI:58223"/>
        <dbReference type="ChEBI" id="CHEBI:58885"/>
        <dbReference type="EC" id="2.4.1.12"/>
    </reaction>
</comment>
<accession>A0A0C4WJZ5</accession>
<dbReference type="InterPro" id="IPR050321">
    <property type="entry name" value="Glycosyltr_2/OpgH_subfam"/>
</dbReference>
<keyword evidence="10 16" id="KW-0808">Transferase</keyword>
<evidence type="ECO:0000256" key="3">
    <source>
        <dbReference type="ARBA" id="ARBA00006739"/>
    </source>
</evidence>
<feature type="transmembrane region" description="Helical" evidence="16">
    <location>
        <begin position="503"/>
        <end position="522"/>
    </location>
</feature>
<dbReference type="Gene3D" id="3.90.550.10">
    <property type="entry name" value="Spore Coat Polysaccharide Biosynthesis Protein SpsA, Chain A"/>
    <property type="match status" value="1"/>
</dbReference>
<dbReference type="Gene3D" id="2.40.10.220">
    <property type="entry name" value="predicted glycosyltransferase like domains"/>
    <property type="match status" value="1"/>
</dbReference>
<proteinExistence type="inferred from homology"/>
<organism evidence="20 21">
    <name type="scientific">Azotobacter chroococcum NCIMB 8003</name>
    <dbReference type="NCBI Taxonomy" id="1328314"/>
    <lineage>
        <taxon>Bacteria</taxon>
        <taxon>Pseudomonadati</taxon>
        <taxon>Pseudomonadota</taxon>
        <taxon>Gammaproteobacteria</taxon>
        <taxon>Pseudomonadales</taxon>
        <taxon>Pseudomonadaceae</taxon>
        <taxon>Azotobacter</taxon>
    </lineage>
</organism>
<feature type="domain" description="Glycosyltransferase 2-like" evidence="18">
    <location>
        <begin position="140"/>
        <end position="309"/>
    </location>
</feature>
<feature type="region of interest" description="Disordered" evidence="17">
    <location>
        <begin position="688"/>
        <end position="714"/>
    </location>
</feature>
<evidence type="ECO:0000256" key="8">
    <source>
        <dbReference type="ARBA" id="ARBA00022636"/>
    </source>
</evidence>
<dbReference type="STRING" id="1328314.Achr_35870"/>
<sequence>MRASSQMTGLTRLSAFILILAASPALLLFVSVPLDIPTQVSMGASMILLILLLNRIESYTVTLILIVVSVAVSTRYLYWRTTETLVFDNGLETFLGLGLYLAEIYAWLILMLGYFQSIMPLKRPIQPLPEDVSQWPTVDVYIPTYNESLEVVQDTVLAAQNIDYPADKLRIYLLDDGRRPEFGAFAAAAGVGYITRTDNRHAKAGNLNNALNQTDGELICVFDCDHVSTRAFLQATVGLFLHDPKLALVQTPHHFHSPDPFERNLSSGQEVPNEGELFYGPVQQGNDFWNAAFFCGSCAVIRRSALEETGGFAVETVTEDSHTALKLQRKGWNTAFLPVPLAAGLATERLALHIGQRMRWARGMTQIFRLDNPLLGRGLRLPQRLCYLNAMLHFQFALPRIIFLTAPTAYLILGQNIIAASASAVFAYALPHLAHSIMTNARIQGRHRHSFWGELYETVLAFHILKPTLVTLIDPKRGKFNVTDKGELLDRGFFDFALVKPHLLAAGLLALAIAVGLARHFWADWFPSDPKVLALNVTWAVFNLIILLAASAVAMESRQLRSTTRLRLELPAVLHFDNERSWQAETVDVSMGGLRVIPAQTGKPLPGRIEFIEITCNGRSALFPARLVVAGSQELRLSFGPLDIDQRRELVRIVMGRADAWLPSAPKRADRPLRSFWSVLKNALTLLGGPARKPAGPPPAATARPKAPSPARSGSTVSSTLLLLPLCVLCLAAAAPLQGRELDFPPPPALPGTPTAAPGLIEVLHLGQLGLKDGITLRGTQAEAGIPFSIGRQQIVTAAHLELHIRHADTLPANAHLEMLLNGEEIGTLQLAAGTPVDDFVEIAINPLLLLPYNTLNLKLHSDEQRCDAPERSPLQVTIDKDSSLSLELQRLPLANELALLPAPFFDEAQLGELRLPAIMPDQPGEGLLRNAAIVASHFGALARYRSIDFPVLIDELPLGNALLFALAGQRIGGLELPAIEGPTLAVLDNPRDPHAKLLLIAGRTPDEQHAAALNLALGAGRLKGASMLLEPLAAPHRVPYDAPRWIPADRPVRLSELSDKALENRSTSPAGAALGFRAAPDIFQWNAANIPMHIRYRFPDGDWLDAARTHLDVALNGHYLTSLPMLKNGPLEKLRHYFGLQTRQEEASVAIPTYLIYGDNRLDFHFNLKSREDPDCSLELPEQTLSRIDGDSLIDFSQARHFAQLPNLSFLVGAGFPFTRMADLSETAVVLPNQPREEEIETMLGLLGRFGEATGYPALGVEVLAGSARISSVEKRDLLVVGRLDGRLPLSLLLAGSDLRQEKGSLRIVPQSMVERLRRLALGDWNNQTEEAERLLAGDQPFRGLVSHRSPFDPARVVVLALAGESQWLPQIVASLRRPEVNSEIRGDLVHFESAKQVHSFRIGPQFAYGVLPWHIHIRWLFGEHPLMLMSLLLVSAVLVATALYPLLRARAARRLS</sequence>
<evidence type="ECO:0000256" key="6">
    <source>
        <dbReference type="ARBA" id="ARBA00022475"/>
    </source>
</evidence>
<comment type="cofactor">
    <cofactor evidence="16">
        <name>Mg(2+)</name>
        <dbReference type="ChEBI" id="CHEBI:18420"/>
    </cofactor>
</comment>
<feature type="transmembrane region" description="Helical" evidence="16">
    <location>
        <begin position="1428"/>
        <end position="1449"/>
    </location>
</feature>
<dbReference type="GO" id="GO:0035438">
    <property type="term" value="F:cyclic-di-GMP binding"/>
    <property type="evidence" value="ECO:0007669"/>
    <property type="project" value="InterPro"/>
</dbReference>
<reference evidence="20 21" key="1">
    <citation type="journal article" date="2015" name="PLoS ONE">
        <title>Azotobacter Genomes: The Genome of Azotobacter chroococcum NCIMB 8003 (ATCC 4412).</title>
        <authorList>
            <person name="Robson R.L."/>
            <person name="Jones R."/>
            <person name="Robson R.M."/>
            <person name="Schwartz A."/>
            <person name="Richardson T.H."/>
        </authorList>
    </citation>
    <scope>NUCLEOTIDE SEQUENCE [LARGE SCALE GENOMIC DNA]</scope>
    <source>
        <strain evidence="20 21">NCIMB 8003</strain>
    </source>
</reference>
<dbReference type="EC" id="2.4.1.12" evidence="4 16"/>
<dbReference type="Pfam" id="PF03170">
    <property type="entry name" value="BcsB"/>
    <property type="match status" value="1"/>
</dbReference>
<evidence type="ECO:0000256" key="17">
    <source>
        <dbReference type="SAM" id="MobiDB-lite"/>
    </source>
</evidence>
<keyword evidence="12 16" id="KW-0135">Cellulose biosynthesis</keyword>
<evidence type="ECO:0000256" key="10">
    <source>
        <dbReference type="ARBA" id="ARBA00022679"/>
    </source>
</evidence>
<evidence type="ECO:0000256" key="1">
    <source>
        <dbReference type="ARBA" id="ARBA00004429"/>
    </source>
</evidence>
<dbReference type="InterPro" id="IPR003919">
    <property type="entry name" value="Cell_synth_A"/>
</dbReference>